<dbReference type="EMBL" id="NAJP01000210">
    <property type="protein sequence ID" value="TKA23639.1"/>
    <property type="molecule type" value="Genomic_DNA"/>
</dbReference>
<evidence type="ECO:0000313" key="1">
    <source>
        <dbReference type="EMBL" id="TKA23639.1"/>
    </source>
</evidence>
<protein>
    <submittedName>
        <fullName evidence="1">Uncharacterized protein</fullName>
    </submittedName>
</protein>
<sequence length="143" mass="16693">MVKKEWNHDRIRTIPIPDDDADVFQVYAQWLYQAKILVQQHNEDPKSSGELSRLLKCYIFGEKIHDVVFQNVTIDSIFAYVHKEKDGTRWYPTDADTVYDGTPEGSPLRMLIVDMFAYHGQKTWVKALRNVDFLVALAENSWT</sequence>
<evidence type="ECO:0000313" key="2">
    <source>
        <dbReference type="Proteomes" id="UP000310066"/>
    </source>
</evidence>
<comment type="caution">
    <text evidence="1">The sequence shown here is derived from an EMBL/GenBank/DDBJ whole genome shotgun (WGS) entry which is preliminary data.</text>
</comment>
<organism evidence="1 2">
    <name type="scientific">Friedmanniomyces endolithicus</name>
    <dbReference type="NCBI Taxonomy" id="329885"/>
    <lineage>
        <taxon>Eukaryota</taxon>
        <taxon>Fungi</taxon>
        <taxon>Dikarya</taxon>
        <taxon>Ascomycota</taxon>
        <taxon>Pezizomycotina</taxon>
        <taxon>Dothideomycetes</taxon>
        <taxon>Dothideomycetidae</taxon>
        <taxon>Mycosphaerellales</taxon>
        <taxon>Teratosphaeriaceae</taxon>
        <taxon>Friedmanniomyces</taxon>
    </lineage>
</organism>
<reference evidence="1 2" key="1">
    <citation type="submission" date="2017-03" db="EMBL/GenBank/DDBJ databases">
        <title>Genomes of endolithic fungi from Antarctica.</title>
        <authorList>
            <person name="Coleine C."/>
            <person name="Masonjones S."/>
            <person name="Stajich J.E."/>
        </authorList>
    </citation>
    <scope>NUCLEOTIDE SEQUENCE [LARGE SCALE GENOMIC DNA]</scope>
    <source>
        <strain evidence="1 2">CCFEE 5311</strain>
    </source>
</reference>
<proteinExistence type="predicted"/>
<dbReference type="Proteomes" id="UP000310066">
    <property type="component" value="Unassembled WGS sequence"/>
</dbReference>
<dbReference type="OrthoDB" id="1022638at2759"/>
<dbReference type="STRING" id="329885.A0A4V5N3H3"/>
<gene>
    <name evidence="1" type="ORF">B0A54_18070</name>
</gene>
<dbReference type="AlphaFoldDB" id="A0A4V5N3H3"/>
<accession>A0A4V5N3H3</accession>
<name>A0A4V5N3H3_9PEZI</name>